<sequence>MASEQPRDSHRTQEEEPQSSTVTSNHEAESQPGQPAVLLTIPGIGQVLLTLDQIAHILNKTPEEVEVLLSCEDSTIEADLQSSQEFNRLVQNGTFPTS</sequence>
<evidence type="ECO:0000313" key="3">
    <source>
        <dbReference type="Proteomes" id="UP000016931"/>
    </source>
</evidence>
<evidence type="ECO:0000256" key="1">
    <source>
        <dbReference type="SAM" id="MobiDB-lite"/>
    </source>
</evidence>
<protein>
    <submittedName>
        <fullName evidence="2">Uncharacterized protein</fullName>
    </submittedName>
</protein>
<proteinExistence type="predicted"/>
<keyword evidence="3" id="KW-1185">Reference proteome</keyword>
<feature type="compositionally biased region" description="Basic and acidic residues" evidence="1">
    <location>
        <begin position="1"/>
        <end position="14"/>
    </location>
</feature>
<gene>
    <name evidence="2" type="ORF">SEPMUDRAFT_150924</name>
</gene>
<feature type="region of interest" description="Disordered" evidence="1">
    <location>
        <begin position="1"/>
        <end position="36"/>
    </location>
</feature>
<name>M3BSY4_SPHMS</name>
<dbReference type="HOGENOM" id="CLU_2334973_0_0_1"/>
<dbReference type="RefSeq" id="XP_016757901.1">
    <property type="nucleotide sequence ID" value="XM_016906477.1"/>
</dbReference>
<dbReference type="GeneID" id="27903614"/>
<dbReference type="AlphaFoldDB" id="M3BSY4"/>
<accession>M3BSY4</accession>
<evidence type="ECO:0000313" key="2">
    <source>
        <dbReference type="EMBL" id="EMF09780.1"/>
    </source>
</evidence>
<reference evidence="2 3" key="1">
    <citation type="journal article" date="2012" name="PLoS Pathog.">
        <title>Diverse lifestyles and strategies of plant pathogenesis encoded in the genomes of eighteen Dothideomycetes fungi.</title>
        <authorList>
            <person name="Ohm R.A."/>
            <person name="Feau N."/>
            <person name="Henrissat B."/>
            <person name="Schoch C.L."/>
            <person name="Horwitz B.A."/>
            <person name="Barry K.W."/>
            <person name="Condon B.J."/>
            <person name="Copeland A.C."/>
            <person name="Dhillon B."/>
            <person name="Glaser F."/>
            <person name="Hesse C.N."/>
            <person name="Kosti I."/>
            <person name="LaButti K."/>
            <person name="Lindquist E.A."/>
            <person name="Lucas S."/>
            <person name="Salamov A.A."/>
            <person name="Bradshaw R.E."/>
            <person name="Ciuffetti L."/>
            <person name="Hamelin R.C."/>
            <person name="Kema G.H.J."/>
            <person name="Lawrence C."/>
            <person name="Scott J.A."/>
            <person name="Spatafora J.W."/>
            <person name="Turgeon B.G."/>
            <person name="de Wit P.J.G.M."/>
            <person name="Zhong S."/>
            <person name="Goodwin S.B."/>
            <person name="Grigoriev I.V."/>
        </authorList>
    </citation>
    <scope>NUCLEOTIDE SEQUENCE [LARGE SCALE GENOMIC DNA]</scope>
    <source>
        <strain evidence="2 3">SO2202</strain>
    </source>
</reference>
<organism evidence="2 3">
    <name type="scientific">Sphaerulina musiva (strain SO2202)</name>
    <name type="common">Poplar stem canker fungus</name>
    <name type="synonym">Septoria musiva</name>
    <dbReference type="NCBI Taxonomy" id="692275"/>
    <lineage>
        <taxon>Eukaryota</taxon>
        <taxon>Fungi</taxon>
        <taxon>Dikarya</taxon>
        <taxon>Ascomycota</taxon>
        <taxon>Pezizomycotina</taxon>
        <taxon>Dothideomycetes</taxon>
        <taxon>Dothideomycetidae</taxon>
        <taxon>Mycosphaerellales</taxon>
        <taxon>Mycosphaerellaceae</taxon>
        <taxon>Sphaerulina</taxon>
    </lineage>
</organism>
<dbReference type="Proteomes" id="UP000016931">
    <property type="component" value="Unassembled WGS sequence"/>
</dbReference>
<dbReference type="EMBL" id="KB456268">
    <property type="protein sequence ID" value="EMF09780.1"/>
    <property type="molecule type" value="Genomic_DNA"/>
</dbReference>